<accession>A0ABN1UJ04</accession>
<sequence length="309" mass="33565">MRFPDGKSLRVERLSRKWARVKLSKLGWVRFRIHRSLGGAVRSVTLRRDGGHWSLSFLVDTGRAEPGVSLARGRIGVDRGVASAVVTSDADAGSGAGFFDRKFITAGESERYVRLQRRLVRARKGSRRRQRIRAAMATIMRRVRRRRADFQAQTARRLVSGNALVVLEDLNVRGMTASAGGTAARPGRMVAQKAGLNRAILDKGWYGLEMSLRNAARTTGARIRKINPAYTSQTCPGCGQVDADSRKSQAEFGCTCCAYTEHADVVGAKNTLAAGHGGYRTWSPPGIGRGREASTRPPGSRRATASAAG</sequence>
<evidence type="ECO:0000256" key="5">
    <source>
        <dbReference type="SAM" id="MobiDB-lite"/>
    </source>
</evidence>
<evidence type="ECO:0000256" key="1">
    <source>
        <dbReference type="ARBA" id="ARBA00008761"/>
    </source>
</evidence>
<evidence type="ECO:0008006" key="10">
    <source>
        <dbReference type="Google" id="ProtNLM"/>
    </source>
</evidence>
<comment type="similarity">
    <text evidence="1">In the C-terminal section; belongs to the transposase 35 family.</text>
</comment>
<evidence type="ECO:0000259" key="7">
    <source>
        <dbReference type="Pfam" id="PF07282"/>
    </source>
</evidence>
<evidence type="ECO:0000256" key="3">
    <source>
        <dbReference type="ARBA" id="ARBA00023125"/>
    </source>
</evidence>
<evidence type="ECO:0000256" key="4">
    <source>
        <dbReference type="ARBA" id="ARBA00023172"/>
    </source>
</evidence>
<feature type="domain" description="Cas12f1-like TNB" evidence="7">
    <location>
        <begin position="205"/>
        <end position="270"/>
    </location>
</feature>
<evidence type="ECO:0000313" key="9">
    <source>
        <dbReference type="Proteomes" id="UP001501371"/>
    </source>
</evidence>
<dbReference type="InterPro" id="IPR010095">
    <property type="entry name" value="Cas12f1-like_TNB"/>
</dbReference>
<evidence type="ECO:0000259" key="6">
    <source>
        <dbReference type="Pfam" id="PF01385"/>
    </source>
</evidence>
<comment type="caution">
    <text evidence="8">The sequence shown here is derived from an EMBL/GenBank/DDBJ whole genome shotgun (WGS) entry which is preliminary data.</text>
</comment>
<feature type="region of interest" description="Disordered" evidence="5">
    <location>
        <begin position="274"/>
        <end position="309"/>
    </location>
</feature>
<dbReference type="EMBL" id="BAAAKV010000003">
    <property type="protein sequence ID" value="GAA1152703.1"/>
    <property type="molecule type" value="Genomic_DNA"/>
</dbReference>
<keyword evidence="2" id="KW-0815">Transposition</keyword>
<dbReference type="RefSeq" id="WP_344269503.1">
    <property type="nucleotide sequence ID" value="NZ_BAAAKV010000003.1"/>
</dbReference>
<dbReference type="NCBIfam" id="NF040570">
    <property type="entry name" value="guided_TnpB"/>
    <property type="match status" value="1"/>
</dbReference>
<keyword evidence="9" id="KW-1185">Reference proteome</keyword>
<organism evidence="8 9">
    <name type="scientific">Streptomyces hebeiensis</name>
    <dbReference type="NCBI Taxonomy" id="229486"/>
    <lineage>
        <taxon>Bacteria</taxon>
        <taxon>Bacillati</taxon>
        <taxon>Actinomycetota</taxon>
        <taxon>Actinomycetes</taxon>
        <taxon>Kitasatosporales</taxon>
        <taxon>Streptomycetaceae</taxon>
        <taxon>Streptomyces</taxon>
    </lineage>
</organism>
<dbReference type="Pfam" id="PF07282">
    <property type="entry name" value="Cas12f1-like_TNB"/>
    <property type="match status" value="1"/>
</dbReference>
<evidence type="ECO:0000313" key="8">
    <source>
        <dbReference type="EMBL" id="GAA1152703.1"/>
    </source>
</evidence>
<feature type="domain" description="Probable transposase IS891/IS1136/IS1341" evidence="6">
    <location>
        <begin position="74"/>
        <end position="177"/>
    </location>
</feature>
<dbReference type="InterPro" id="IPR001959">
    <property type="entry name" value="Transposase"/>
</dbReference>
<gene>
    <name evidence="8" type="ORF">GCM10009654_05360</name>
</gene>
<keyword evidence="3" id="KW-0238">DNA-binding</keyword>
<proteinExistence type="inferred from homology"/>
<dbReference type="Proteomes" id="UP001501371">
    <property type="component" value="Unassembled WGS sequence"/>
</dbReference>
<evidence type="ECO:0000256" key="2">
    <source>
        <dbReference type="ARBA" id="ARBA00022578"/>
    </source>
</evidence>
<name>A0ABN1UJ04_9ACTN</name>
<reference evidence="8 9" key="1">
    <citation type="journal article" date="2019" name="Int. J. Syst. Evol. Microbiol.">
        <title>The Global Catalogue of Microorganisms (GCM) 10K type strain sequencing project: providing services to taxonomists for standard genome sequencing and annotation.</title>
        <authorList>
            <consortium name="The Broad Institute Genomics Platform"/>
            <consortium name="The Broad Institute Genome Sequencing Center for Infectious Disease"/>
            <person name="Wu L."/>
            <person name="Ma J."/>
        </authorList>
    </citation>
    <scope>NUCLEOTIDE SEQUENCE [LARGE SCALE GENOMIC DNA]</scope>
    <source>
        <strain evidence="8 9">JCM 12696</strain>
    </source>
</reference>
<dbReference type="Pfam" id="PF01385">
    <property type="entry name" value="OrfB_IS605"/>
    <property type="match status" value="1"/>
</dbReference>
<protein>
    <recommendedName>
        <fullName evidence="10">Transposase</fullName>
    </recommendedName>
</protein>
<keyword evidence="4" id="KW-0233">DNA recombination</keyword>